<dbReference type="OrthoDB" id="43687at2759"/>
<proteinExistence type="predicted"/>
<dbReference type="Gene3D" id="3.10.450.50">
    <property type="match status" value="1"/>
</dbReference>
<dbReference type="SUPFAM" id="SSF54427">
    <property type="entry name" value="NTF2-like"/>
    <property type="match status" value="1"/>
</dbReference>
<accession>A0A9W7G7B3</accession>
<protein>
    <recommendedName>
        <fullName evidence="2">YchJ-like middle NTF2-like domain-containing protein</fullName>
    </recommendedName>
</protein>
<feature type="chain" id="PRO_5040910407" description="YchJ-like middle NTF2-like domain-containing protein" evidence="1">
    <location>
        <begin position="21"/>
        <end position="182"/>
    </location>
</feature>
<evidence type="ECO:0000256" key="1">
    <source>
        <dbReference type="SAM" id="SignalP"/>
    </source>
</evidence>
<keyword evidence="4" id="KW-1185">Reference proteome</keyword>
<dbReference type="InterPro" id="IPR032710">
    <property type="entry name" value="NTF2-like_dom_sf"/>
</dbReference>
<feature type="signal peptide" evidence="1">
    <location>
        <begin position="1"/>
        <end position="20"/>
    </location>
</feature>
<organism evidence="3 4">
    <name type="scientific">Triparma columacea</name>
    <dbReference type="NCBI Taxonomy" id="722753"/>
    <lineage>
        <taxon>Eukaryota</taxon>
        <taxon>Sar</taxon>
        <taxon>Stramenopiles</taxon>
        <taxon>Ochrophyta</taxon>
        <taxon>Bolidophyceae</taxon>
        <taxon>Parmales</taxon>
        <taxon>Triparmaceae</taxon>
        <taxon>Triparma</taxon>
    </lineage>
</organism>
<evidence type="ECO:0000259" key="2">
    <source>
        <dbReference type="Pfam" id="PF17775"/>
    </source>
</evidence>
<evidence type="ECO:0000313" key="4">
    <source>
        <dbReference type="Proteomes" id="UP001165065"/>
    </source>
</evidence>
<keyword evidence="1" id="KW-0732">Signal</keyword>
<name>A0A9W7G7B3_9STRA</name>
<dbReference type="Pfam" id="PF17775">
    <property type="entry name" value="YchJ_M-like"/>
    <property type="match status" value="1"/>
</dbReference>
<dbReference type="AlphaFoldDB" id="A0A9W7G7B3"/>
<dbReference type="EMBL" id="BRYA01000875">
    <property type="protein sequence ID" value="GMI34696.1"/>
    <property type="molecule type" value="Genomic_DNA"/>
</dbReference>
<feature type="domain" description="YchJ-like middle NTF2-like" evidence="2">
    <location>
        <begin position="61"/>
        <end position="176"/>
    </location>
</feature>
<gene>
    <name evidence="3" type="ORF">TrCOL_g11706</name>
</gene>
<dbReference type="Proteomes" id="UP001165065">
    <property type="component" value="Unassembled WGS sequence"/>
</dbReference>
<dbReference type="InterPro" id="IPR048469">
    <property type="entry name" value="YchJ-like_M"/>
</dbReference>
<sequence length="182" mass="20115">MVAFILRLCLIMSAMSGGFAKKPSPPCPCGSNLPYSTCTCSVLHSCLSPSLNLSPSYSSATPEEVVRSRYSAYSLKSIPYIIKTTSKDNPQHYLEDFEVWKARLEEDCYDKYTLNRCDISSSNYSASASYKEGDEVTVTFTAFMTEKGAGGKTNSFEEVSTFRREDIGGGNLGWLYQFGDVD</sequence>
<reference evidence="4" key="1">
    <citation type="journal article" date="2023" name="Commun. Biol.">
        <title>Genome analysis of Parmales, the sister group of diatoms, reveals the evolutionary specialization of diatoms from phago-mixotrophs to photoautotrophs.</title>
        <authorList>
            <person name="Ban H."/>
            <person name="Sato S."/>
            <person name="Yoshikawa S."/>
            <person name="Yamada K."/>
            <person name="Nakamura Y."/>
            <person name="Ichinomiya M."/>
            <person name="Sato N."/>
            <person name="Blanc-Mathieu R."/>
            <person name="Endo H."/>
            <person name="Kuwata A."/>
            <person name="Ogata H."/>
        </authorList>
    </citation>
    <scope>NUCLEOTIDE SEQUENCE [LARGE SCALE GENOMIC DNA]</scope>
</reference>
<comment type="caution">
    <text evidence="3">The sequence shown here is derived from an EMBL/GenBank/DDBJ whole genome shotgun (WGS) entry which is preliminary data.</text>
</comment>
<evidence type="ECO:0000313" key="3">
    <source>
        <dbReference type="EMBL" id="GMI34696.1"/>
    </source>
</evidence>